<dbReference type="RefSeq" id="WP_273575786.1">
    <property type="nucleotide sequence ID" value="NZ_JAQRFN010000010.1"/>
</dbReference>
<evidence type="ECO:0000313" key="1">
    <source>
        <dbReference type="EMBL" id="MDC9597213.1"/>
    </source>
</evidence>
<comment type="caution">
    <text evidence="1">The sequence shown here is derived from an EMBL/GenBank/DDBJ whole genome shotgun (WGS) entry which is preliminary data.</text>
</comment>
<name>A0ABT5LTW4_9GAMM</name>
<organism evidence="1 2">
    <name type="scientific">Xenorhabdus anantnagensis</name>
    <dbReference type="NCBI Taxonomy" id="3025875"/>
    <lineage>
        <taxon>Bacteria</taxon>
        <taxon>Pseudomonadati</taxon>
        <taxon>Pseudomonadota</taxon>
        <taxon>Gammaproteobacteria</taxon>
        <taxon>Enterobacterales</taxon>
        <taxon>Morganellaceae</taxon>
        <taxon>Xenorhabdus</taxon>
    </lineage>
</organism>
<dbReference type="EMBL" id="JAQRFN010000010">
    <property type="protein sequence ID" value="MDC9597213.1"/>
    <property type="molecule type" value="Genomic_DNA"/>
</dbReference>
<accession>A0ABT5LTW4</accession>
<protein>
    <submittedName>
        <fullName evidence="1">Uncharacterized protein</fullName>
    </submittedName>
</protein>
<dbReference type="Proteomes" id="UP001220225">
    <property type="component" value="Unassembled WGS sequence"/>
</dbReference>
<proteinExistence type="predicted"/>
<evidence type="ECO:0000313" key="2">
    <source>
        <dbReference type="Proteomes" id="UP001220225"/>
    </source>
</evidence>
<keyword evidence="2" id="KW-1185">Reference proteome</keyword>
<gene>
    <name evidence="1" type="ORF">PSI14_10170</name>
</gene>
<reference evidence="1 2" key="1">
    <citation type="submission" date="2023-02" db="EMBL/GenBank/DDBJ databases">
        <title>Entomopathogenic bacteria.</title>
        <authorList>
            <person name="Machado R.A."/>
        </authorList>
    </citation>
    <scope>NUCLEOTIDE SEQUENCE [LARGE SCALE GENOMIC DNA]</scope>
    <source>
        <strain evidence="1 2">XENO-2</strain>
    </source>
</reference>
<sequence length="60" mass="6635">MFDSAGVIRSLSFDVSALFPDGLSIAEADKNSVPEGINIYGDWQYRNGKIIPRAYTPEEL</sequence>